<dbReference type="EMBL" id="BK032535">
    <property type="protein sequence ID" value="DAF46326.1"/>
    <property type="molecule type" value="Genomic_DNA"/>
</dbReference>
<evidence type="ECO:0000313" key="1">
    <source>
        <dbReference type="EMBL" id="DAF46326.1"/>
    </source>
</evidence>
<name>A0A8S5S5Y0_9CAUD</name>
<accession>A0A8S5S5Y0</accession>
<protein>
    <submittedName>
        <fullName evidence="1">Uncharacterized protein</fullName>
    </submittedName>
</protein>
<sequence length="432" mass="50409">MASYRDNIKIKDKQKSQQKDLETLLGMLNLKGFQTNKGSNTYMLASTVVDFINKVIDQRQNDLSILSLWDTQDLSALVPLLYDRYRLYNERHQPKIYDVKNLFVKDQLEYFKPVPSYQKLVCFDPKNELACLAFTKTVIVARLDNIAPTPLGIQYEELFAGSQLLLNGREFFESYTSEFGVHQERDYIILPNETGEAVFYPITDFRQYSEKTDDSMSLTLLVRPNDMRDYGEDIQFPLVKDYVEITPDLLRFTLTQLMQNFAKFRGMSLQELAEFVVYRYQVDHKLTEEELVVDASTAILQEIRKFADRNLGYPDKIKNVKIVEPRVFKVNTVIEESVLNQKLQKYLEDNLAKFEDIAKLKERVYQLVDMFYAVTFGLDANFAKSQTPCTIEVLEALVEDEDSGVERSEKWATVTVTSHKLTEEEEFWRTRL</sequence>
<proteinExistence type="predicted"/>
<organism evidence="1">
    <name type="scientific">Myoviridae sp. ctqEN1</name>
    <dbReference type="NCBI Taxonomy" id="2827709"/>
    <lineage>
        <taxon>Viruses</taxon>
        <taxon>Duplodnaviria</taxon>
        <taxon>Heunggongvirae</taxon>
        <taxon>Uroviricota</taxon>
        <taxon>Caudoviricetes</taxon>
    </lineage>
</organism>
<reference evidence="1" key="1">
    <citation type="journal article" date="2021" name="Proc. Natl. Acad. Sci. U.S.A.">
        <title>A Catalog of Tens of Thousands of Viruses from Human Metagenomes Reveals Hidden Associations with Chronic Diseases.</title>
        <authorList>
            <person name="Tisza M.J."/>
            <person name="Buck C.B."/>
        </authorList>
    </citation>
    <scope>NUCLEOTIDE SEQUENCE</scope>
    <source>
        <strain evidence="1">CtqEN1</strain>
    </source>
</reference>